<reference evidence="2 3" key="1">
    <citation type="journal article" date="2015" name="Genome Biol. Evol.">
        <title>Comparative Genomics of a Bacterivorous Green Alga Reveals Evolutionary Causalities and Consequences of Phago-Mixotrophic Mode of Nutrition.</title>
        <authorList>
            <person name="Burns J.A."/>
            <person name="Paasch A."/>
            <person name="Narechania A."/>
            <person name="Kim E."/>
        </authorList>
    </citation>
    <scope>NUCLEOTIDE SEQUENCE [LARGE SCALE GENOMIC DNA]</scope>
    <source>
        <strain evidence="2 3">PLY_AMNH</strain>
    </source>
</reference>
<keyword evidence="3" id="KW-1185">Reference proteome</keyword>
<accession>A0AAE0L224</accession>
<protein>
    <submittedName>
        <fullName evidence="2">Uncharacterized protein</fullName>
    </submittedName>
</protein>
<dbReference type="Proteomes" id="UP001190700">
    <property type="component" value="Unassembled WGS sequence"/>
</dbReference>
<dbReference type="AlphaFoldDB" id="A0AAE0L224"/>
<feature type="compositionally biased region" description="Gly residues" evidence="1">
    <location>
        <begin position="165"/>
        <end position="180"/>
    </location>
</feature>
<evidence type="ECO:0000313" key="2">
    <source>
        <dbReference type="EMBL" id="KAK3269027.1"/>
    </source>
</evidence>
<dbReference type="EMBL" id="LGRX02011379">
    <property type="protein sequence ID" value="KAK3269027.1"/>
    <property type="molecule type" value="Genomic_DNA"/>
</dbReference>
<evidence type="ECO:0000256" key="1">
    <source>
        <dbReference type="SAM" id="MobiDB-lite"/>
    </source>
</evidence>
<gene>
    <name evidence="2" type="ORF">CYMTET_22504</name>
</gene>
<feature type="region of interest" description="Disordered" evidence="1">
    <location>
        <begin position="165"/>
        <end position="268"/>
    </location>
</feature>
<feature type="compositionally biased region" description="Basic and acidic residues" evidence="1">
    <location>
        <begin position="81"/>
        <end position="100"/>
    </location>
</feature>
<feature type="compositionally biased region" description="Low complexity" evidence="1">
    <location>
        <begin position="56"/>
        <end position="65"/>
    </location>
</feature>
<organism evidence="2 3">
    <name type="scientific">Cymbomonas tetramitiformis</name>
    <dbReference type="NCBI Taxonomy" id="36881"/>
    <lineage>
        <taxon>Eukaryota</taxon>
        <taxon>Viridiplantae</taxon>
        <taxon>Chlorophyta</taxon>
        <taxon>Pyramimonadophyceae</taxon>
        <taxon>Pyramimonadales</taxon>
        <taxon>Pyramimonadaceae</taxon>
        <taxon>Cymbomonas</taxon>
    </lineage>
</organism>
<name>A0AAE0L224_9CHLO</name>
<feature type="non-terminal residue" evidence="2">
    <location>
        <position position="1"/>
    </location>
</feature>
<sequence length="268" mass="27607">CVARDDRSCVARDDRSCVARDDRSSVVRDDRSCVARDDRSCVARDDARDDVICTSATEAKGAKGAAKTEGKHAKPARKAAVKQEKEEKGAAKKPAEKTESEPEQSFLASVLSAQQGNPKPGAGVVSAPQKSGVVSVVTRTNRPPSGKKAFAVGAAAAKELLGLEAGGSKVGGTAGLGLGAGWDAPIVVGSSESSSVAKVTETQVPDRDKPATGIKRKSAAERGTEDKSVAPSDDTPRPGGHPTDVTPSLTTPTPKKKKGRWALKAATD</sequence>
<feature type="compositionally biased region" description="Polar residues" evidence="1">
    <location>
        <begin position="190"/>
        <end position="203"/>
    </location>
</feature>
<evidence type="ECO:0000313" key="3">
    <source>
        <dbReference type="Proteomes" id="UP001190700"/>
    </source>
</evidence>
<comment type="caution">
    <text evidence="2">The sequence shown here is derived from an EMBL/GenBank/DDBJ whole genome shotgun (WGS) entry which is preliminary data.</text>
</comment>
<proteinExistence type="predicted"/>
<feature type="compositionally biased region" description="Basic and acidic residues" evidence="1">
    <location>
        <begin position="218"/>
        <end position="228"/>
    </location>
</feature>
<feature type="region of interest" description="Disordered" evidence="1">
    <location>
        <begin position="55"/>
        <end position="131"/>
    </location>
</feature>